<dbReference type="PANTHER" id="PTHR21398:SF11">
    <property type="entry name" value="HDC15381-RELATED"/>
    <property type="match status" value="1"/>
</dbReference>
<protein>
    <submittedName>
        <fullName evidence="2">CG13869</fullName>
    </submittedName>
</protein>
<evidence type="ECO:0000313" key="2">
    <source>
        <dbReference type="EMBL" id="ALC41367.1"/>
    </source>
</evidence>
<dbReference type="AlphaFoldDB" id="A0A0M4EJD9"/>
<keyword evidence="1" id="KW-0732">Signal</keyword>
<gene>
    <name evidence="2" type="ORF">Dbus_chr2Rg946</name>
</gene>
<dbReference type="EMBL" id="CP012524">
    <property type="protein sequence ID" value="ALC41367.1"/>
    <property type="molecule type" value="Genomic_DNA"/>
</dbReference>
<dbReference type="PANTHER" id="PTHR21398">
    <property type="entry name" value="AGAP007094-PA"/>
    <property type="match status" value="1"/>
</dbReference>
<dbReference type="Pfam" id="PF07841">
    <property type="entry name" value="DM4_12"/>
    <property type="match status" value="1"/>
</dbReference>
<organism evidence="2 3">
    <name type="scientific">Drosophila busckii</name>
    <name type="common">Fruit fly</name>
    <dbReference type="NCBI Taxonomy" id="30019"/>
    <lineage>
        <taxon>Eukaryota</taxon>
        <taxon>Metazoa</taxon>
        <taxon>Ecdysozoa</taxon>
        <taxon>Arthropoda</taxon>
        <taxon>Hexapoda</taxon>
        <taxon>Insecta</taxon>
        <taxon>Pterygota</taxon>
        <taxon>Neoptera</taxon>
        <taxon>Endopterygota</taxon>
        <taxon>Diptera</taxon>
        <taxon>Brachycera</taxon>
        <taxon>Muscomorpha</taxon>
        <taxon>Ephydroidea</taxon>
        <taxon>Drosophilidae</taxon>
        <taxon>Drosophila</taxon>
    </lineage>
</organism>
<dbReference type="InterPro" id="IPR006631">
    <property type="entry name" value="DM4_12"/>
</dbReference>
<evidence type="ECO:0000313" key="3">
    <source>
        <dbReference type="Proteomes" id="UP000494163"/>
    </source>
</evidence>
<dbReference type="Proteomes" id="UP000494163">
    <property type="component" value="Chromosome 2R"/>
</dbReference>
<sequence length="219" mass="25168">MNLCVVLIGLLQLQAVLGSAANLTAWRQQRRQKRFLIFENGGIVKAVTGVSLPVDFMEINAWRQLVWLMNFHYQFAEPTTPIYWWKLWSGRELKGPLKLNKKQVQPAPESFVLESEVDVPQLMLYEFAVQYMNQLGQRGSDCLQRLICENAQVHEHSGLYAQLLHRLLSPHKSLSTHYLDAYDMGTHGIDCRHAYPAAQPCFLDKYIHVHVQGATQSYT</sequence>
<evidence type="ECO:0000256" key="1">
    <source>
        <dbReference type="SAM" id="SignalP"/>
    </source>
</evidence>
<dbReference type="OrthoDB" id="6358587at2759"/>
<feature type="signal peptide" evidence="1">
    <location>
        <begin position="1"/>
        <end position="18"/>
    </location>
</feature>
<dbReference type="SMART" id="SM00718">
    <property type="entry name" value="DM4_12"/>
    <property type="match status" value="1"/>
</dbReference>
<proteinExistence type="predicted"/>
<dbReference type="OMA" id="PIYWWKL"/>
<accession>A0A0M4EJD9</accession>
<reference evidence="2 3" key="1">
    <citation type="submission" date="2015-08" db="EMBL/GenBank/DDBJ databases">
        <title>Ancestral chromatin configuration constrains chromatin evolution on differentiating sex chromosomes in Drosophila.</title>
        <authorList>
            <person name="Zhou Q."/>
            <person name="Bachtrog D."/>
        </authorList>
    </citation>
    <scope>NUCLEOTIDE SEQUENCE [LARGE SCALE GENOMIC DNA]</scope>
    <source>
        <tissue evidence="2">Whole larvae</tissue>
    </source>
</reference>
<feature type="chain" id="PRO_5005793291" evidence="1">
    <location>
        <begin position="19"/>
        <end position="219"/>
    </location>
</feature>
<name>A0A0M4EJD9_DROBS</name>
<keyword evidence="3" id="KW-1185">Reference proteome</keyword>